<protein>
    <recommendedName>
        <fullName evidence="6">Two-component transcriptional response regulator, LuxR family</fullName>
    </recommendedName>
</protein>
<dbReference type="EMBL" id="UOEB01000072">
    <property type="protein sequence ID" value="VAV83348.1"/>
    <property type="molecule type" value="Genomic_DNA"/>
</dbReference>
<dbReference type="InterPro" id="IPR000792">
    <property type="entry name" value="Tscrpt_reg_LuxR_C"/>
</dbReference>
<evidence type="ECO:0000259" key="3">
    <source>
        <dbReference type="PROSITE" id="PS50043"/>
    </source>
</evidence>
<dbReference type="PANTHER" id="PTHR43214">
    <property type="entry name" value="TWO-COMPONENT RESPONSE REGULATOR"/>
    <property type="match status" value="1"/>
</dbReference>
<accession>A0A3B0R665</accession>
<dbReference type="SMART" id="SM00421">
    <property type="entry name" value="HTH_LUXR"/>
    <property type="match status" value="1"/>
</dbReference>
<evidence type="ECO:0000256" key="1">
    <source>
        <dbReference type="ARBA" id="ARBA00022553"/>
    </source>
</evidence>
<dbReference type="Pfam" id="PF00196">
    <property type="entry name" value="GerE"/>
    <property type="match status" value="1"/>
</dbReference>
<dbReference type="InterPro" id="IPR001789">
    <property type="entry name" value="Sig_transdc_resp-reg_receiver"/>
</dbReference>
<evidence type="ECO:0000256" key="2">
    <source>
        <dbReference type="ARBA" id="ARBA00023125"/>
    </source>
</evidence>
<dbReference type="SUPFAM" id="SSF52172">
    <property type="entry name" value="CheY-like"/>
    <property type="match status" value="1"/>
</dbReference>
<evidence type="ECO:0000259" key="4">
    <source>
        <dbReference type="PROSITE" id="PS50110"/>
    </source>
</evidence>
<dbReference type="CDD" id="cd06170">
    <property type="entry name" value="LuxR_C_like"/>
    <property type="match status" value="1"/>
</dbReference>
<sequence length="210" mass="23541">MINVVILDDHLMVLEGLQSMLNSQQNIVVTNTFSRGIDLLTFLKTETPSIILLDINLPDSNGIDLCKTITNLYPQINIIGLSNFSDTGFIKNMIRNGAKGYLLKNTTKDELIKAIKAVNYGKTYLPIILKEKLLNESFGVQSSTFIPKLTRRENEILTCIAEELTNTEIAKQLFISTKTVESHRKNLHQKFGVRNTAGLIKEAFTKGLLN</sequence>
<dbReference type="GO" id="GO:0003677">
    <property type="term" value="F:DNA binding"/>
    <property type="evidence" value="ECO:0007669"/>
    <property type="project" value="UniProtKB-KW"/>
</dbReference>
<organism evidence="5">
    <name type="scientific">hydrothermal vent metagenome</name>
    <dbReference type="NCBI Taxonomy" id="652676"/>
    <lineage>
        <taxon>unclassified sequences</taxon>
        <taxon>metagenomes</taxon>
        <taxon>ecological metagenomes</taxon>
    </lineage>
</organism>
<dbReference type="InterPro" id="IPR039420">
    <property type="entry name" value="WalR-like"/>
</dbReference>
<dbReference type="SMART" id="SM00448">
    <property type="entry name" value="REC"/>
    <property type="match status" value="1"/>
</dbReference>
<dbReference type="CDD" id="cd17535">
    <property type="entry name" value="REC_NarL-like"/>
    <property type="match status" value="1"/>
</dbReference>
<dbReference type="GO" id="GO:0006355">
    <property type="term" value="P:regulation of DNA-templated transcription"/>
    <property type="evidence" value="ECO:0007669"/>
    <property type="project" value="InterPro"/>
</dbReference>
<gene>
    <name evidence="5" type="ORF">MNBD_BACTEROID02-499</name>
</gene>
<dbReference type="AlphaFoldDB" id="A0A3B0R665"/>
<dbReference type="PROSITE" id="PS50043">
    <property type="entry name" value="HTH_LUXR_2"/>
    <property type="match status" value="1"/>
</dbReference>
<dbReference type="Pfam" id="PF00072">
    <property type="entry name" value="Response_reg"/>
    <property type="match status" value="1"/>
</dbReference>
<feature type="domain" description="HTH luxR-type" evidence="3">
    <location>
        <begin position="142"/>
        <end position="207"/>
    </location>
</feature>
<dbReference type="Gene3D" id="3.40.50.2300">
    <property type="match status" value="1"/>
</dbReference>
<name>A0A3B0R665_9ZZZZ</name>
<keyword evidence="1" id="KW-0597">Phosphoprotein</keyword>
<evidence type="ECO:0008006" key="6">
    <source>
        <dbReference type="Google" id="ProtNLM"/>
    </source>
</evidence>
<reference evidence="5" key="1">
    <citation type="submission" date="2018-06" db="EMBL/GenBank/DDBJ databases">
        <authorList>
            <person name="Zhirakovskaya E."/>
        </authorList>
    </citation>
    <scope>NUCLEOTIDE SEQUENCE</scope>
</reference>
<dbReference type="InterPro" id="IPR011006">
    <property type="entry name" value="CheY-like_superfamily"/>
</dbReference>
<proteinExistence type="predicted"/>
<dbReference type="SUPFAM" id="SSF46894">
    <property type="entry name" value="C-terminal effector domain of the bipartite response regulators"/>
    <property type="match status" value="1"/>
</dbReference>
<dbReference type="PRINTS" id="PR00038">
    <property type="entry name" value="HTHLUXR"/>
</dbReference>
<dbReference type="PROSITE" id="PS50110">
    <property type="entry name" value="RESPONSE_REGULATORY"/>
    <property type="match status" value="1"/>
</dbReference>
<feature type="domain" description="Response regulatory" evidence="4">
    <location>
        <begin position="3"/>
        <end position="119"/>
    </location>
</feature>
<dbReference type="InterPro" id="IPR016032">
    <property type="entry name" value="Sig_transdc_resp-reg_C-effctor"/>
</dbReference>
<dbReference type="InterPro" id="IPR058245">
    <property type="entry name" value="NreC/VraR/RcsB-like_REC"/>
</dbReference>
<keyword evidence="2" id="KW-0238">DNA-binding</keyword>
<dbReference type="PANTHER" id="PTHR43214:SF43">
    <property type="entry name" value="TWO-COMPONENT RESPONSE REGULATOR"/>
    <property type="match status" value="1"/>
</dbReference>
<dbReference type="GO" id="GO:0000160">
    <property type="term" value="P:phosphorelay signal transduction system"/>
    <property type="evidence" value="ECO:0007669"/>
    <property type="project" value="InterPro"/>
</dbReference>
<evidence type="ECO:0000313" key="5">
    <source>
        <dbReference type="EMBL" id="VAV83348.1"/>
    </source>
</evidence>